<evidence type="ECO:0000313" key="11">
    <source>
        <dbReference type="Proteomes" id="UP001500449"/>
    </source>
</evidence>
<evidence type="ECO:0000256" key="5">
    <source>
        <dbReference type="ARBA" id="ARBA00023002"/>
    </source>
</evidence>
<comment type="cofactor">
    <cofactor evidence="1 6">
        <name>FAD</name>
        <dbReference type="ChEBI" id="CHEBI:57692"/>
    </cofactor>
</comment>
<dbReference type="Gene3D" id="1.10.540.10">
    <property type="entry name" value="Acyl-CoA dehydrogenase/oxidase, N-terminal domain"/>
    <property type="match status" value="1"/>
</dbReference>
<dbReference type="Gene3D" id="1.20.140.10">
    <property type="entry name" value="Butyryl-CoA Dehydrogenase, subunit A, domain 3"/>
    <property type="match status" value="1"/>
</dbReference>
<evidence type="ECO:0000256" key="3">
    <source>
        <dbReference type="ARBA" id="ARBA00022630"/>
    </source>
</evidence>
<evidence type="ECO:0000259" key="8">
    <source>
        <dbReference type="Pfam" id="PF02770"/>
    </source>
</evidence>
<dbReference type="InterPro" id="IPR009075">
    <property type="entry name" value="AcylCo_DH/oxidase_C"/>
</dbReference>
<gene>
    <name evidence="10" type="ORF">GCM10009836_01930</name>
</gene>
<dbReference type="InterPro" id="IPR046373">
    <property type="entry name" value="Acyl-CoA_Oxase/DH_mid-dom_sf"/>
</dbReference>
<evidence type="ECO:0000313" key="10">
    <source>
        <dbReference type="EMBL" id="GAA1827830.1"/>
    </source>
</evidence>
<keyword evidence="3 6" id="KW-0285">Flavoprotein</keyword>
<dbReference type="InterPro" id="IPR052161">
    <property type="entry name" value="Mycobact_Acyl-CoA_DH"/>
</dbReference>
<dbReference type="Pfam" id="PF02771">
    <property type="entry name" value="Acyl-CoA_dh_N"/>
    <property type="match status" value="1"/>
</dbReference>
<dbReference type="Pfam" id="PF02770">
    <property type="entry name" value="Acyl-CoA_dh_M"/>
    <property type="match status" value="1"/>
</dbReference>
<dbReference type="PANTHER" id="PTHR43292">
    <property type="entry name" value="ACYL-COA DEHYDROGENASE"/>
    <property type="match status" value="1"/>
</dbReference>
<feature type="domain" description="Acyl-CoA oxidase/dehydrogenase middle" evidence="8">
    <location>
        <begin position="143"/>
        <end position="228"/>
    </location>
</feature>
<evidence type="ECO:0000256" key="2">
    <source>
        <dbReference type="ARBA" id="ARBA00009347"/>
    </source>
</evidence>
<feature type="domain" description="Acyl-CoA dehydrogenase/oxidase C-terminal" evidence="7">
    <location>
        <begin position="247"/>
        <end position="398"/>
    </location>
</feature>
<dbReference type="InterPro" id="IPR037069">
    <property type="entry name" value="AcylCoA_DH/ox_N_sf"/>
</dbReference>
<dbReference type="PANTHER" id="PTHR43292:SF4">
    <property type="entry name" value="ACYL-COA DEHYDROGENASE FADE34"/>
    <property type="match status" value="1"/>
</dbReference>
<dbReference type="InterPro" id="IPR013786">
    <property type="entry name" value="AcylCoA_DH/ox_N"/>
</dbReference>
<evidence type="ECO:0000256" key="1">
    <source>
        <dbReference type="ARBA" id="ARBA00001974"/>
    </source>
</evidence>
<evidence type="ECO:0000256" key="4">
    <source>
        <dbReference type="ARBA" id="ARBA00022827"/>
    </source>
</evidence>
<feature type="domain" description="Acyl-CoA dehydrogenase/oxidase N-terminal" evidence="9">
    <location>
        <begin position="19"/>
        <end position="137"/>
    </location>
</feature>
<sequence>MSSDPTGSTPSSEPAVSVQEFRTALRRWLQDTLEPDDPVARGVRRFRALTPADLTAERGLQARLHAAGYAGLTVPTEYGGRGLTAAHQRVFDEETSSYRLPDFGVASMTTALCLRTMLAHSAPDMLRRHVPRILRGEELWAQFFSETEAGSDLAGVRTRATRRDDGWVLDGGKVWSSGAQYCDFGMCLTRTNWKVAKHRGLTWFAVPLDAPGVRIEPIHQIGGEAEFCQEFFDGVVIDDGERIGEVDDGWTVARTVLVLERGFAEEGATVPSLAGEHTDLVALVRASGRAQDPVVRQELATVLTHDYAVAHLEQWIAEYMAGSGGLDAGVAAYAALAAGTFTPERAKAVMRIVGRDAVLWPAGDTERGAPALEYLNSRRKAIAGGTNEVQRNGIGEQVLGLPREPSFDSRMPFDEVLRAARNWSGRVG</sequence>
<organism evidence="10 11">
    <name type="scientific">Pseudonocardia ailaonensis</name>
    <dbReference type="NCBI Taxonomy" id="367279"/>
    <lineage>
        <taxon>Bacteria</taxon>
        <taxon>Bacillati</taxon>
        <taxon>Actinomycetota</taxon>
        <taxon>Actinomycetes</taxon>
        <taxon>Pseudonocardiales</taxon>
        <taxon>Pseudonocardiaceae</taxon>
        <taxon>Pseudonocardia</taxon>
    </lineage>
</organism>
<dbReference type="SUPFAM" id="SSF47203">
    <property type="entry name" value="Acyl-CoA dehydrogenase C-terminal domain-like"/>
    <property type="match status" value="1"/>
</dbReference>
<evidence type="ECO:0000256" key="6">
    <source>
        <dbReference type="RuleBase" id="RU362125"/>
    </source>
</evidence>
<comment type="similarity">
    <text evidence="2 6">Belongs to the acyl-CoA dehydrogenase family.</text>
</comment>
<comment type="caution">
    <text evidence="10">The sequence shown here is derived from an EMBL/GenBank/DDBJ whole genome shotgun (WGS) entry which is preliminary data.</text>
</comment>
<dbReference type="EMBL" id="BAAAQK010000001">
    <property type="protein sequence ID" value="GAA1827830.1"/>
    <property type="molecule type" value="Genomic_DNA"/>
</dbReference>
<dbReference type="Proteomes" id="UP001500449">
    <property type="component" value="Unassembled WGS sequence"/>
</dbReference>
<protein>
    <submittedName>
        <fullName evidence="10">Acyl-CoA dehydrogenase family protein</fullName>
    </submittedName>
</protein>
<evidence type="ECO:0000259" key="7">
    <source>
        <dbReference type="Pfam" id="PF00441"/>
    </source>
</evidence>
<evidence type="ECO:0000259" key="9">
    <source>
        <dbReference type="Pfam" id="PF02771"/>
    </source>
</evidence>
<dbReference type="InterPro" id="IPR009100">
    <property type="entry name" value="AcylCoA_DH/oxidase_NM_dom_sf"/>
</dbReference>
<name>A0ABN2MIA3_9PSEU</name>
<dbReference type="Gene3D" id="2.40.110.10">
    <property type="entry name" value="Butyryl-CoA Dehydrogenase, subunit A, domain 2"/>
    <property type="match status" value="1"/>
</dbReference>
<dbReference type="SUPFAM" id="SSF56645">
    <property type="entry name" value="Acyl-CoA dehydrogenase NM domain-like"/>
    <property type="match status" value="1"/>
</dbReference>
<proteinExistence type="inferred from homology"/>
<reference evidence="10 11" key="1">
    <citation type="journal article" date="2019" name="Int. J. Syst. Evol. Microbiol.">
        <title>The Global Catalogue of Microorganisms (GCM) 10K type strain sequencing project: providing services to taxonomists for standard genome sequencing and annotation.</title>
        <authorList>
            <consortium name="The Broad Institute Genomics Platform"/>
            <consortium name="The Broad Institute Genome Sequencing Center for Infectious Disease"/>
            <person name="Wu L."/>
            <person name="Ma J."/>
        </authorList>
    </citation>
    <scope>NUCLEOTIDE SEQUENCE [LARGE SCALE GENOMIC DNA]</scope>
    <source>
        <strain evidence="10 11">JCM 16009</strain>
    </source>
</reference>
<dbReference type="InterPro" id="IPR006091">
    <property type="entry name" value="Acyl-CoA_Oxase/DH_mid-dom"/>
</dbReference>
<dbReference type="Pfam" id="PF00441">
    <property type="entry name" value="Acyl-CoA_dh_1"/>
    <property type="match status" value="1"/>
</dbReference>
<keyword evidence="4 6" id="KW-0274">FAD</keyword>
<dbReference type="RefSeq" id="WP_344411568.1">
    <property type="nucleotide sequence ID" value="NZ_BAAAQK010000001.1"/>
</dbReference>
<dbReference type="InterPro" id="IPR036250">
    <property type="entry name" value="AcylCo_DH-like_C"/>
</dbReference>
<keyword evidence="11" id="KW-1185">Reference proteome</keyword>
<accession>A0ABN2MIA3</accession>
<keyword evidence="5 6" id="KW-0560">Oxidoreductase</keyword>